<dbReference type="Proteomes" id="UP000007646">
    <property type="component" value="Unassembled WGS sequence"/>
</dbReference>
<evidence type="ECO:0000313" key="1">
    <source>
        <dbReference type="Ensembl" id="ENSLAFP00000027951.1"/>
    </source>
</evidence>
<reference evidence="1" key="3">
    <citation type="submission" date="2025-09" db="UniProtKB">
        <authorList>
            <consortium name="Ensembl"/>
        </authorList>
    </citation>
    <scope>IDENTIFICATION</scope>
    <source>
        <strain evidence="1">Isolate ISIS603380</strain>
    </source>
</reference>
<reference evidence="1" key="2">
    <citation type="submission" date="2025-08" db="UniProtKB">
        <authorList>
            <consortium name="Ensembl"/>
        </authorList>
    </citation>
    <scope>IDENTIFICATION</scope>
    <source>
        <strain evidence="1">Isolate ISIS603380</strain>
    </source>
</reference>
<dbReference type="Ensembl" id="ENSLAFT00000036599.1">
    <property type="protein sequence ID" value="ENSLAFP00000027951.1"/>
    <property type="gene ID" value="ENSLAFG00000031451.1"/>
</dbReference>
<dbReference type="HOGENOM" id="CLU_3193819_0_0_1"/>
<dbReference type="AlphaFoldDB" id="G3UJE2"/>
<sequence length="46" mass="5320">ITWEIRERETTYLIPNKCKNRLVCLQHPGYNGLLGTGRFKGMGLNQ</sequence>
<accession>G3UJE2</accession>
<organism evidence="1 2">
    <name type="scientific">Loxodonta africana</name>
    <name type="common">African elephant</name>
    <dbReference type="NCBI Taxonomy" id="9785"/>
    <lineage>
        <taxon>Eukaryota</taxon>
        <taxon>Metazoa</taxon>
        <taxon>Chordata</taxon>
        <taxon>Craniata</taxon>
        <taxon>Vertebrata</taxon>
        <taxon>Euteleostomi</taxon>
        <taxon>Mammalia</taxon>
        <taxon>Eutheria</taxon>
        <taxon>Afrotheria</taxon>
        <taxon>Proboscidea</taxon>
        <taxon>Elephantidae</taxon>
        <taxon>Loxodonta</taxon>
    </lineage>
</organism>
<dbReference type="InParanoid" id="G3UJE2"/>
<proteinExistence type="predicted"/>
<name>G3UJE2_LOXAF</name>
<reference evidence="1 2" key="1">
    <citation type="submission" date="2009-06" db="EMBL/GenBank/DDBJ databases">
        <title>The Genome Sequence of Loxodonta africana (African elephant).</title>
        <authorList>
            <person name="Di Palma F."/>
            <person name="Heiman D."/>
            <person name="Young S."/>
            <person name="Johnson J."/>
            <person name="Lander E.S."/>
            <person name="Lindblad-Toh K."/>
        </authorList>
    </citation>
    <scope>NUCLEOTIDE SEQUENCE [LARGE SCALE GENOMIC DNA]</scope>
    <source>
        <strain evidence="1 2">Isolate ISIS603380</strain>
    </source>
</reference>
<evidence type="ECO:0000313" key="2">
    <source>
        <dbReference type="Proteomes" id="UP000007646"/>
    </source>
</evidence>
<keyword evidence="2" id="KW-1185">Reference proteome</keyword>
<protein>
    <submittedName>
        <fullName evidence="1">Uncharacterized protein</fullName>
    </submittedName>
</protein>